<dbReference type="InterPro" id="IPR007197">
    <property type="entry name" value="rSAM"/>
</dbReference>
<keyword evidence="5" id="KW-0408">Iron</keyword>
<dbReference type="PANTHER" id="PTHR43076">
    <property type="entry name" value="FO SYNTHASE (COFH)"/>
    <property type="match status" value="1"/>
</dbReference>
<evidence type="ECO:0000313" key="8">
    <source>
        <dbReference type="EMBL" id="SUZ87607.1"/>
    </source>
</evidence>
<dbReference type="Gene3D" id="3.20.20.70">
    <property type="entry name" value="Aldolase class I"/>
    <property type="match status" value="1"/>
</dbReference>
<dbReference type="Pfam" id="PF04055">
    <property type="entry name" value="Radical_SAM"/>
    <property type="match status" value="1"/>
</dbReference>
<dbReference type="GO" id="GO:0016765">
    <property type="term" value="F:transferase activity, transferring alkyl or aryl (other than methyl) groups"/>
    <property type="evidence" value="ECO:0007669"/>
    <property type="project" value="InterPro"/>
</dbReference>
<keyword evidence="4" id="KW-0479">Metal-binding</keyword>
<dbReference type="GO" id="GO:0044689">
    <property type="term" value="F:7,8-didemethyl-8-hydroxy-5-deazariboflavin synthase activity"/>
    <property type="evidence" value="ECO:0007669"/>
    <property type="project" value="TreeGrafter"/>
</dbReference>
<evidence type="ECO:0000256" key="1">
    <source>
        <dbReference type="ARBA" id="ARBA00001966"/>
    </source>
</evidence>
<organism evidence="8">
    <name type="scientific">marine metagenome</name>
    <dbReference type="NCBI Taxonomy" id="408172"/>
    <lineage>
        <taxon>unclassified sequences</taxon>
        <taxon>metagenomes</taxon>
        <taxon>ecological metagenomes</taxon>
    </lineage>
</organism>
<accession>A0A381RCN4</accession>
<proteinExistence type="predicted"/>
<feature type="domain" description="Radical SAM core" evidence="7">
    <location>
        <begin position="81"/>
        <end position="322"/>
    </location>
</feature>
<dbReference type="NCBIfam" id="TIGR00423">
    <property type="entry name" value="CofH family radical SAM protein"/>
    <property type="match status" value="1"/>
</dbReference>
<evidence type="ECO:0000256" key="3">
    <source>
        <dbReference type="ARBA" id="ARBA00022691"/>
    </source>
</evidence>
<dbReference type="EMBL" id="UINC01001732">
    <property type="protein sequence ID" value="SUZ87607.1"/>
    <property type="molecule type" value="Genomic_DNA"/>
</dbReference>
<keyword evidence="2" id="KW-0004">4Fe-4S</keyword>
<dbReference type="PIRSF" id="PIRSF004762">
    <property type="entry name" value="CHP00423"/>
    <property type="match status" value="1"/>
</dbReference>
<dbReference type="SFLD" id="SFLDG01064">
    <property type="entry name" value="F420__menaquinone_cofactor_bio"/>
    <property type="match status" value="1"/>
</dbReference>
<reference evidence="8" key="1">
    <citation type="submission" date="2018-05" db="EMBL/GenBank/DDBJ databases">
        <authorList>
            <person name="Lanie J.A."/>
            <person name="Ng W.-L."/>
            <person name="Kazmierczak K.M."/>
            <person name="Andrzejewski T.M."/>
            <person name="Davidsen T.M."/>
            <person name="Wayne K.J."/>
            <person name="Tettelin H."/>
            <person name="Glass J.I."/>
            <person name="Rusch D."/>
            <person name="Podicherti R."/>
            <person name="Tsui H.-C.T."/>
            <person name="Winkler M.E."/>
        </authorList>
    </citation>
    <scope>NUCLEOTIDE SEQUENCE</scope>
</reference>
<dbReference type="PANTHER" id="PTHR43076:SF1">
    <property type="entry name" value="LIPOYL SYNTHASE 2"/>
    <property type="match status" value="1"/>
</dbReference>
<dbReference type="SUPFAM" id="SSF102114">
    <property type="entry name" value="Radical SAM enzymes"/>
    <property type="match status" value="1"/>
</dbReference>
<dbReference type="Pfam" id="PF19288">
    <property type="entry name" value="CofH_C"/>
    <property type="match status" value="1"/>
</dbReference>
<dbReference type="AlphaFoldDB" id="A0A381RCN4"/>
<dbReference type="InterPro" id="IPR034405">
    <property type="entry name" value="F420"/>
</dbReference>
<dbReference type="PROSITE" id="PS51918">
    <property type="entry name" value="RADICAL_SAM"/>
    <property type="match status" value="1"/>
</dbReference>
<evidence type="ECO:0000256" key="2">
    <source>
        <dbReference type="ARBA" id="ARBA00022485"/>
    </source>
</evidence>
<evidence type="ECO:0000256" key="5">
    <source>
        <dbReference type="ARBA" id="ARBA00023004"/>
    </source>
</evidence>
<comment type="cofactor">
    <cofactor evidence="1">
        <name>[4Fe-4S] cluster</name>
        <dbReference type="ChEBI" id="CHEBI:49883"/>
    </cofactor>
</comment>
<evidence type="ECO:0000256" key="6">
    <source>
        <dbReference type="ARBA" id="ARBA00023014"/>
    </source>
</evidence>
<dbReference type="InterPro" id="IPR045567">
    <property type="entry name" value="CofH/MnqC-like_C"/>
</dbReference>
<evidence type="ECO:0000259" key="7">
    <source>
        <dbReference type="PROSITE" id="PS51918"/>
    </source>
</evidence>
<keyword evidence="6" id="KW-0411">Iron-sulfur</keyword>
<feature type="non-terminal residue" evidence="8">
    <location>
        <position position="1"/>
    </location>
</feature>
<dbReference type="GO" id="GO:0046872">
    <property type="term" value="F:metal ion binding"/>
    <property type="evidence" value="ECO:0007669"/>
    <property type="project" value="UniProtKB-KW"/>
</dbReference>
<name>A0A381RCN4_9ZZZZ</name>
<dbReference type="SFLD" id="SFLDF00342">
    <property type="entry name" value="cyclic_dehypoxanthine_futalosi"/>
    <property type="match status" value="1"/>
</dbReference>
<dbReference type="InterPro" id="IPR020050">
    <property type="entry name" value="FO_synthase_su2"/>
</dbReference>
<gene>
    <name evidence="8" type="ORF">METZ01_LOCUS40461</name>
</gene>
<dbReference type="InterPro" id="IPR013785">
    <property type="entry name" value="Aldolase_TIM"/>
</dbReference>
<dbReference type="GO" id="GO:0051539">
    <property type="term" value="F:4 iron, 4 sulfur cluster binding"/>
    <property type="evidence" value="ECO:0007669"/>
    <property type="project" value="UniProtKB-KW"/>
</dbReference>
<evidence type="ECO:0000256" key="4">
    <source>
        <dbReference type="ARBA" id="ARBA00022723"/>
    </source>
</evidence>
<dbReference type="SFLD" id="SFLDG01389">
    <property type="entry name" value="menaquinone_synthsis_involved"/>
    <property type="match status" value="1"/>
</dbReference>
<keyword evidence="3" id="KW-0949">S-adenosyl-L-methionine</keyword>
<dbReference type="InterPro" id="IPR058240">
    <property type="entry name" value="rSAM_sf"/>
</dbReference>
<protein>
    <recommendedName>
        <fullName evidence="7">Radical SAM core domain-containing protein</fullName>
    </recommendedName>
</protein>
<dbReference type="CDD" id="cd01335">
    <property type="entry name" value="Radical_SAM"/>
    <property type="match status" value="1"/>
</dbReference>
<sequence>VEKARDRVRLARSKGGENAVPGMVLQRLLDPVATNGIELKTIVDKVDVGGRITPEEGLWLLSDAPLLMLGEMARIWQRRHNPEPQVTFVIDTNPNYTNYCDADCLFCAFYRKPGDTEEGYSHSVDELMGLVGRSVDRGATTVLLQGGLHDDLSMDYYLDVIRAFVERYPDVHPHLWSAPEIGKMREVSGLTYNEIFAQLYEAGQRTMPGGGAELLSDRVRARISPKKQSAAEWLDIHRAAHGQGLKTTGTMMYGHAEQPPDIIEHLECLRALQDDTGGFTAFIPWSYKPGNTPMQRQFPEYPGPTVYLRMLALSRVYLDNFAHVQASWFSDGKKAGQAALHFGCDDFGGTLIEENVLYEADHDVSTTPDETIEIIREAGFTPARRRNPLYDVIETY</sequence>
<dbReference type="SFLD" id="SFLDS00029">
    <property type="entry name" value="Radical_SAM"/>
    <property type="match status" value="1"/>
</dbReference>